<organism evidence="11 12">
    <name type="scientific">Cardiocondyla obscurior</name>
    <dbReference type="NCBI Taxonomy" id="286306"/>
    <lineage>
        <taxon>Eukaryota</taxon>
        <taxon>Metazoa</taxon>
        <taxon>Ecdysozoa</taxon>
        <taxon>Arthropoda</taxon>
        <taxon>Hexapoda</taxon>
        <taxon>Insecta</taxon>
        <taxon>Pterygota</taxon>
        <taxon>Neoptera</taxon>
        <taxon>Endopterygota</taxon>
        <taxon>Hymenoptera</taxon>
        <taxon>Apocrita</taxon>
        <taxon>Aculeata</taxon>
        <taxon>Formicoidea</taxon>
        <taxon>Formicidae</taxon>
        <taxon>Myrmicinae</taxon>
        <taxon>Cardiocondyla</taxon>
    </lineage>
</organism>
<evidence type="ECO:0000256" key="7">
    <source>
        <dbReference type="ARBA" id="ARBA00023136"/>
    </source>
</evidence>
<feature type="non-terminal residue" evidence="11">
    <location>
        <position position="329"/>
    </location>
</feature>
<evidence type="ECO:0000256" key="6">
    <source>
        <dbReference type="ARBA" id="ARBA00022989"/>
    </source>
</evidence>
<evidence type="ECO:0000313" key="11">
    <source>
        <dbReference type="EMBL" id="KAL0124120.1"/>
    </source>
</evidence>
<accession>A0AAW2G9H2</accession>
<evidence type="ECO:0000313" key="12">
    <source>
        <dbReference type="Proteomes" id="UP001430953"/>
    </source>
</evidence>
<proteinExistence type="predicted"/>
<gene>
    <name evidence="11" type="ORF">PUN28_006137</name>
</gene>
<feature type="transmembrane region" description="Helical" evidence="10">
    <location>
        <begin position="169"/>
        <end position="202"/>
    </location>
</feature>
<comment type="caution">
    <text evidence="11">The sequence shown here is derived from an EMBL/GenBank/DDBJ whole genome shotgun (WGS) entry which is preliminary data.</text>
</comment>
<feature type="transmembrane region" description="Helical" evidence="10">
    <location>
        <begin position="127"/>
        <end position="154"/>
    </location>
</feature>
<evidence type="ECO:0000256" key="2">
    <source>
        <dbReference type="ARBA" id="ARBA00022475"/>
    </source>
</evidence>
<keyword evidence="2" id="KW-1003">Cell membrane</keyword>
<feature type="transmembrane region" description="Helical" evidence="10">
    <location>
        <begin position="43"/>
        <end position="65"/>
    </location>
</feature>
<evidence type="ECO:0000256" key="1">
    <source>
        <dbReference type="ARBA" id="ARBA00004651"/>
    </source>
</evidence>
<evidence type="ECO:0000256" key="9">
    <source>
        <dbReference type="ARBA" id="ARBA00023224"/>
    </source>
</evidence>
<dbReference type="PANTHER" id="PTHR21137">
    <property type="entry name" value="ODORANT RECEPTOR"/>
    <property type="match status" value="1"/>
</dbReference>
<keyword evidence="9" id="KW-0807">Transducer</keyword>
<dbReference type="PANTHER" id="PTHR21137:SF35">
    <property type="entry name" value="ODORANT RECEPTOR 19A-RELATED"/>
    <property type="match status" value="1"/>
</dbReference>
<name>A0AAW2G9H2_9HYME</name>
<keyword evidence="6 10" id="KW-1133">Transmembrane helix</keyword>
<keyword evidence="7 10" id="KW-0472">Membrane</keyword>
<keyword evidence="12" id="KW-1185">Reference proteome</keyword>
<keyword evidence="4 10" id="KW-0812">Transmembrane</keyword>
<dbReference type="GO" id="GO:0005886">
    <property type="term" value="C:plasma membrane"/>
    <property type="evidence" value="ECO:0007669"/>
    <property type="project" value="UniProtKB-SubCell"/>
</dbReference>
<keyword evidence="8" id="KW-0675">Receptor</keyword>
<dbReference type="EMBL" id="JADYXP020000005">
    <property type="protein sequence ID" value="KAL0124120.1"/>
    <property type="molecule type" value="Genomic_DNA"/>
</dbReference>
<evidence type="ECO:0000256" key="8">
    <source>
        <dbReference type="ARBA" id="ARBA00023170"/>
    </source>
</evidence>
<reference evidence="11 12" key="1">
    <citation type="submission" date="2023-03" db="EMBL/GenBank/DDBJ databases">
        <title>High recombination rates correlate with genetic variation in Cardiocondyla obscurior ants.</title>
        <authorList>
            <person name="Errbii M."/>
        </authorList>
    </citation>
    <scope>NUCLEOTIDE SEQUENCE [LARGE SCALE GENOMIC DNA]</scope>
    <source>
        <strain evidence="11">Alpha-2009</strain>
        <tissue evidence="11">Whole body</tissue>
    </source>
</reference>
<dbReference type="AlphaFoldDB" id="A0AAW2G9H2"/>
<comment type="subcellular location">
    <subcellularLocation>
        <location evidence="1">Cell membrane</location>
        <topology evidence="1">Multi-pass membrane protein</topology>
    </subcellularLocation>
</comment>
<evidence type="ECO:0008006" key="13">
    <source>
        <dbReference type="Google" id="ProtNLM"/>
    </source>
</evidence>
<dbReference type="Proteomes" id="UP001430953">
    <property type="component" value="Unassembled WGS sequence"/>
</dbReference>
<evidence type="ECO:0000256" key="5">
    <source>
        <dbReference type="ARBA" id="ARBA00022725"/>
    </source>
</evidence>
<dbReference type="GO" id="GO:0004984">
    <property type="term" value="F:olfactory receptor activity"/>
    <property type="evidence" value="ECO:0007669"/>
    <property type="project" value="InterPro"/>
</dbReference>
<keyword evidence="5" id="KW-0552">Olfaction</keyword>
<protein>
    <recommendedName>
        <fullName evidence="13">Odorant receptor</fullName>
    </recommendedName>
</protein>
<dbReference type="Pfam" id="PF02949">
    <property type="entry name" value="7tm_6"/>
    <property type="match status" value="2"/>
</dbReference>
<dbReference type="InterPro" id="IPR004117">
    <property type="entry name" value="7tm6_olfct_rcpt"/>
</dbReference>
<sequence>MALFYIKIHHILYVLQICGTFTSTWPPKSIAGKREIFLRDLGWILAILNVSGSVPPLILGAYYAGNDVIRMMKALSELTALMEVLFNLILCRIKRSQLQNLITKLNYFLQHSESYERRIIEKYINRYSNFSIFVGTSYILAAIAFSCGPLFMSIDLPMEACYPFSIKNIYIKICLYLLQVFAILQTGFCITVDFMIAMFFWYSAARLDMLGQELQHVTHKNQLKICIQKHQEIIRYLNFNNKKQPWTVTIQFICMVLGGCERLYITAWPADDLAEISEQISWSAYSIPWYEKFHGTNTNILIFIQRSKKPLLISMGGIFPVLSIQYYAC</sequence>
<dbReference type="GO" id="GO:0005549">
    <property type="term" value="F:odorant binding"/>
    <property type="evidence" value="ECO:0007669"/>
    <property type="project" value="InterPro"/>
</dbReference>
<keyword evidence="3" id="KW-0716">Sensory transduction</keyword>
<dbReference type="GO" id="GO:0007165">
    <property type="term" value="P:signal transduction"/>
    <property type="evidence" value="ECO:0007669"/>
    <property type="project" value="UniProtKB-KW"/>
</dbReference>
<feature type="transmembrane region" description="Helical" evidence="10">
    <location>
        <begin position="311"/>
        <end position="328"/>
    </location>
</feature>
<evidence type="ECO:0000256" key="3">
    <source>
        <dbReference type="ARBA" id="ARBA00022606"/>
    </source>
</evidence>
<evidence type="ECO:0000256" key="4">
    <source>
        <dbReference type="ARBA" id="ARBA00022692"/>
    </source>
</evidence>
<evidence type="ECO:0000256" key="10">
    <source>
        <dbReference type="SAM" id="Phobius"/>
    </source>
</evidence>